<comment type="caution">
    <text evidence="2">The sequence shown here is derived from an EMBL/GenBank/DDBJ whole genome shotgun (WGS) entry which is preliminary data.</text>
</comment>
<dbReference type="SUPFAM" id="SSF50974">
    <property type="entry name" value="Nitrous oxide reductase, N-terminal domain"/>
    <property type="match status" value="1"/>
</dbReference>
<evidence type="ECO:0000313" key="2">
    <source>
        <dbReference type="EMBL" id="NYE96629.1"/>
    </source>
</evidence>
<dbReference type="InterPro" id="IPR011045">
    <property type="entry name" value="N2O_reductase_N"/>
</dbReference>
<sequence>MELFVGSYTSEDSHGAGISALALGPEGLLGAPALLAEQSNPSFLIRSGDLIYAVLEGEVGRVVALRARANQPHAELIGRSELTGADPCHLVLLPDGRVVVTNYGSGTVCLLGPAPGLELLDTVRLSGSGPVAERQEGPHAHQATLTSRGTVLVSDLGADRLIEFKVLGDSLIEQSSFRLPAGTGPRHLAFRAGAAVAHLLVVGELDGKLHVLEGEPGAAIGEWRHRGAVPLCSWQVEGKSYPAHIELSANRAKAYLSIRGQDQLSVLELSGMDDGGLPELVQEVSSGGSWPRHFALGDGLLYVANQFGDNIVVFRLRDDGLIGERLQEVEIGTPSCLLIG</sequence>
<dbReference type="EMBL" id="JACBYQ010000002">
    <property type="protein sequence ID" value="NYE96629.1"/>
    <property type="molecule type" value="Genomic_DNA"/>
</dbReference>
<dbReference type="Proteomes" id="UP000521748">
    <property type="component" value="Unassembled WGS sequence"/>
</dbReference>
<dbReference type="InterPro" id="IPR019405">
    <property type="entry name" value="Lactonase_7-beta_prop"/>
</dbReference>
<dbReference type="AlphaFoldDB" id="A0A7Y9LVZ0"/>
<dbReference type="EC" id="3.1.1.31" evidence="2"/>
<keyword evidence="3" id="KW-1185">Reference proteome</keyword>
<proteinExistence type="inferred from homology"/>
<gene>
    <name evidence="2" type="ORF">FHU41_002879</name>
</gene>
<dbReference type="PANTHER" id="PTHR30344">
    <property type="entry name" value="6-PHOSPHOGLUCONOLACTONASE-RELATED"/>
    <property type="match status" value="1"/>
</dbReference>
<dbReference type="InterPro" id="IPR015943">
    <property type="entry name" value="WD40/YVTN_repeat-like_dom_sf"/>
</dbReference>
<organism evidence="2 3">
    <name type="scientific">Psychromicrobium silvestre</name>
    <dbReference type="NCBI Taxonomy" id="1645614"/>
    <lineage>
        <taxon>Bacteria</taxon>
        <taxon>Bacillati</taxon>
        <taxon>Actinomycetota</taxon>
        <taxon>Actinomycetes</taxon>
        <taxon>Micrococcales</taxon>
        <taxon>Micrococcaceae</taxon>
        <taxon>Psychromicrobium</taxon>
    </lineage>
</organism>
<reference evidence="2 3" key="1">
    <citation type="submission" date="2020-07" db="EMBL/GenBank/DDBJ databases">
        <title>Sequencing the genomes of 1000 actinobacteria strains.</title>
        <authorList>
            <person name="Klenk H.-P."/>
        </authorList>
    </citation>
    <scope>NUCLEOTIDE SEQUENCE [LARGE SCALE GENOMIC DNA]</scope>
    <source>
        <strain evidence="2 3">DSM 102047</strain>
    </source>
</reference>
<comment type="similarity">
    <text evidence="1">Belongs to the cycloisomerase 2 family.</text>
</comment>
<keyword evidence="2" id="KW-0378">Hydrolase</keyword>
<dbReference type="InterPro" id="IPR050282">
    <property type="entry name" value="Cycloisomerase_2"/>
</dbReference>
<accession>A0A7Y9LVZ0</accession>
<dbReference type="PANTHER" id="PTHR30344:SF1">
    <property type="entry name" value="6-PHOSPHOGLUCONOLACTONASE"/>
    <property type="match status" value="1"/>
</dbReference>
<protein>
    <submittedName>
        <fullName evidence="2">6-phosphogluconolactonase</fullName>
        <ecNumber evidence="2">3.1.1.31</ecNumber>
    </submittedName>
</protein>
<evidence type="ECO:0000256" key="1">
    <source>
        <dbReference type="ARBA" id="ARBA00005564"/>
    </source>
</evidence>
<name>A0A7Y9LVZ0_9MICC</name>
<evidence type="ECO:0000313" key="3">
    <source>
        <dbReference type="Proteomes" id="UP000521748"/>
    </source>
</evidence>
<dbReference type="GO" id="GO:0017057">
    <property type="term" value="F:6-phosphogluconolactonase activity"/>
    <property type="evidence" value="ECO:0007669"/>
    <property type="project" value="UniProtKB-EC"/>
</dbReference>
<dbReference type="Gene3D" id="2.130.10.10">
    <property type="entry name" value="YVTN repeat-like/Quinoprotein amine dehydrogenase"/>
    <property type="match status" value="1"/>
</dbReference>
<dbReference type="RefSeq" id="WP_179390259.1">
    <property type="nucleotide sequence ID" value="NZ_JACBYQ010000002.1"/>
</dbReference>
<dbReference type="Pfam" id="PF10282">
    <property type="entry name" value="Lactonase"/>
    <property type="match status" value="1"/>
</dbReference>